<keyword evidence="3" id="KW-1185">Reference proteome</keyword>
<proteinExistence type="predicted"/>
<dbReference type="Pfam" id="PF08534">
    <property type="entry name" value="Redoxin"/>
    <property type="match status" value="1"/>
</dbReference>
<dbReference type="Gene3D" id="3.40.30.10">
    <property type="entry name" value="Glutaredoxin"/>
    <property type="match status" value="2"/>
</dbReference>
<dbReference type="InterPro" id="IPR050553">
    <property type="entry name" value="Thioredoxin_ResA/DsbE_sf"/>
</dbReference>
<gene>
    <name evidence="2" type="ORF">GCM10009098_05290</name>
</gene>
<dbReference type="InterPro" id="IPR013740">
    <property type="entry name" value="Redoxin"/>
</dbReference>
<dbReference type="RefSeq" id="WP_343834655.1">
    <property type="nucleotide sequence ID" value="NZ_BAAAEO010000001.1"/>
</dbReference>
<organism evidence="2 3">
    <name type="scientific">Rheinheimera aquimaris</name>
    <dbReference type="NCBI Taxonomy" id="412437"/>
    <lineage>
        <taxon>Bacteria</taxon>
        <taxon>Pseudomonadati</taxon>
        <taxon>Pseudomonadota</taxon>
        <taxon>Gammaproteobacteria</taxon>
        <taxon>Chromatiales</taxon>
        <taxon>Chromatiaceae</taxon>
        <taxon>Rheinheimera</taxon>
    </lineage>
</organism>
<accession>A0ABP3NBL1</accession>
<evidence type="ECO:0000259" key="1">
    <source>
        <dbReference type="PROSITE" id="PS51352"/>
    </source>
</evidence>
<protein>
    <recommendedName>
        <fullName evidence="1">Thioredoxin domain-containing protein</fullName>
    </recommendedName>
</protein>
<dbReference type="CDD" id="cd02966">
    <property type="entry name" value="TlpA_like_family"/>
    <property type="match status" value="1"/>
</dbReference>
<evidence type="ECO:0000313" key="2">
    <source>
        <dbReference type="EMBL" id="GAA0540655.1"/>
    </source>
</evidence>
<sequence length="293" mass="33133">MLFVSSAVLADDFRQITLQQFGSGNSVTLASLSADKPVYVKMWATWCKPCMEQMPHFEALQQQYGDKVNFVAVNININENNDKIAQVIKRFNLTMPVWLDNEGQLGVALGLTGTPYSVLINSKNDVVYTTHESDSNLDRFISMLAKGQALKSAATDALTAEQKHTILQNWQQGEQLVFFTATWCDWYLLDTRPEMANACKQAQTQLNSLQQQLPDRQWRGVVNHLWTDEQALAEFNLLYNITVPFSIDEAGVLFNHFNIRTIPTLLVIKDGKVQQRITDFSNTNSLVQQLSGH</sequence>
<dbReference type="Proteomes" id="UP001501169">
    <property type="component" value="Unassembled WGS sequence"/>
</dbReference>
<dbReference type="PANTHER" id="PTHR42852:SF13">
    <property type="entry name" value="PROTEIN DIPZ"/>
    <property type="match status" value="1"/>
</dbReference>
<dbReference type="SUPFAM" id="SSF52833">
    <property type="entry name" value="Thioredoxin-like"/>
    <property type="match status" value="2"/>
</dbReference>
<dbReference type="EMBL" id="BAAAEO010000001">
    <property type="protein sequence ID" value="GAA0540655.1"/>
    <property type="molecule type" value="Genomic_DNA"/>
</dbReference>
<name>A0ABP3NBL1_9GAMM</name>
<dbReference type="PROSITE" id="PS51352">
    <property type="entry name" value="THIOREDOXIN_2"/>
    <property type="match status" value="1"/>
</dbReference>
<feature type="domain" description="Thioredoxin" evidence="1">
    <location>
        <begin position="7"/>
        <end position="149"/>
    </location>
</feature>
<dbReference type="PANTHER" id="PTHR42852">
    <property type="entry name" value="THIOL:DISULFIDE INTERCHANGE PROTEIN DSBE"/>
    <property type="match status" value="1"/>
</dbReference>
<comment type="caution">
    <text evidence="2">The sequence shown here is derived from an EMBL/GenBank/DDBJ whole genome shotgun (WGS) entry which is preliminary data.</text>
</comment>
<reference evidence="3" key="1">
    <citation type="journal article" date="2019" name="Int. J. Syst. Evol. Microbiol.">
        <title>The Global Catalogue of Microorganisms (GCM) 10K type strain sequencing project: providing services to taxonomists for standard genome sequencing and annotation.</title>
        <authorList>
            <consortium name="The Broad Institute Genomics Platform"/>
            <consortium name="The Broad Institute Genome Sequencing Center for Infectious Disease"/>
            <person name="Wu L."/>
            <person name="Ma J."/>
        </authorList>
    </citation>
    <scope>NUCLEOTIDE SEQUENCE [LARGE SCALE GENOMIC DNA]</scope>
    <source>
        <strain evidence="3">JCM 14331</strain>
    </source>
</reference>
<dbReference type="CDD" id="cd02947">
    <property type="entry name" value="TRX_family"/>
    <property type="match status" value="1"/>
</dbReference>
<evidence type="ECO:0000313" key="3">
    <source>
        <dbReference type="Proteomes" id="UP001501169"/>
    </source>
</evidence>
<dbReference type="InterPro" id="IPR036249">
    <property type="entry name" value="Thioredoxin-like_sf"/>
</dbReference>
<dbReference type="InterPro" id="IPR013766">
    <property type="entry name" value="Thioredoxin_domain"/>
</dbReference>